<accession>A0AAV7QBT9</accession>
<feature type="region of interest" description="Disordered" evidence="1">
    <location>
        <begin position="1"/>
        <end position="42"/>
    </location>
</feature>
<dbReference type="Proteomes" id="UP001066276">
    <property type="component" value="Chromosome 6"/>
</dbReference>
<evidence type="ECO:0000313" key="3">
    <source>
        <dbReference type="Proteomes" id="UP001066276"/>
    </source>
</evidence>
<protein>
    <submittedName>
        <fullName evidence="2">Uncharacterized protein</fullName>
    </submittedName>
</protein>
<feature type="compositionally biased region" description="Polar residues" evidence="1">
    <location>
        <begin position="31"/>
        <end position="40"/>
    </location>
</feature>
<organism evidence="2 3">
    <name type="scientific">Pleurodeles waltl</name>
    <name type="common">Iberian ribbed newt</name>
    <dbReference type="NCBI Taxonomy" id="8319"/>
    <lineage>
        <taxon>Eukaryota</taxon>
        <taxon>Metazoa</taxon>
        <taxon>Chordata</taxon>
        <taxon>Craniata</taxon>
        <taxon>Vertebrata</taxon>
        <taxon>Euteleostomi</taxon>
        <taxon>Amphibia</taxon>
        <taxon>Batrachia</taxon>
        <taxon>Caudata</taxon>
        <taxon>Salamandroidea</taxon>
        <taxon>Salamandridae</taxon>
        <taxon>Pleurodelinae</taxon>
        <taxon>Pleurodeles</taxon>
    </lineage>
</organism>
<gene>
    <name evidence="2" type="ORF">NDU88_004397</name>
</gene>
<name>A0AAV7QBT9_PLEWA</name>
<dbReference type="AlphaFoldDB" id="A0AAV7QBT9"/>
<dbReference type="EMBL" id="JANPWB010000010">
    <property type="protein sequence ID" value="KAJ1138006.1"/>
    <property type="molecule type" value="Genomic_DNA"/>
</dbReference>
<keyword evidence="3" id="KW-1185">Reference proteome</keyword>
<feature type="compositionally biased region" description="Basic residues" evidence="1">
    <location>
        <begin position="10"/>
        <end position="21"/>
    </location>
</feature>
<evidence type="ECO:0000256" key="1">
    <source>
        <dbReference type="SAM" id="MobiDB-lite"/>
    </source>
</evidence>
<comment type="caution">
    <text evidence="2">The sequence shown here is derived from an EMBL/GenBank/DDBJ whole genome shotgun (WGS) entry which is preliminary data.</text>
</comment>
<sequence length="143" mass="15554">MRRTAALLLHPRHRRRRRTPAARRQDKRPCSSDSLPQSRQCPGGPCRLMRPRYAAVNSALLCTSLLSRPGSILTWARPRESRRAACAILKSGQLPPTSSSVFSRVISAAGSRGMSITAGSSEGPDGAVELHVRHHGSSSHQIN</sequence>
<evidence type="ECO:0000313" key="2">
    <source>
        <dbReference type="EMBL" id="KAJ1138006.1"/>
    </source>
</evidence>
<reference evidence="2" key="1">
    <citation type="journal article" date="2022" name="bioRxiv">
        <title>Sequencing and chromosome-scale assembly of the giantPleurodeles waltlgenome.</title>
        <authorList>
            <person name="Brown T."/>
            <person name="Elewa A."/>
            <person name="Iarovenko S."/>
            <person name="Subramanian E."/>
            <person name="Araus A.J."/>
            <person name="Petzold A."/>
            <person name="Susuki M."/>
            <person name="Suzuki K.-i.T."/>
            <person name="Hayashi T."/>
            <person name="Toyoda A."/>
            <person name="Oliveira C."/>
            <person name="Osipova E."/>
            <person name="Leigh N.D."/>
            <person name="Simon A."/>
            <person name="Yun M.H."/>
        </authorList>
    </citation>
    <scope>NUCLEOTIDE SEQUENCE</scope>
    <source>
        <strain evidence="2">20211129_DDA</strain>
        <tissue evidence="2">Liver</tissue>
    </source>
</reference>
<proteinExistence type="predicted"/>